<sequence>MKHIFKPGMGSGERAAPPLLLLHGTGGTETDLLPLAEIISPASPVLGVRGNVLENGMPRFFRRLAAGVFDEEDLVLRTRELNDFLDEAAEQYGFDRRALVAVGYSNGANIAASLLFHYPQALRGAILHHPMVPRRSLELPDMSGLPVFIGAGRHDAMSPVRETEELERLLSGAGADVHVHWEPYGHQLTPTEVDAAAAWFRQNFS</sequence>
<evidence type="ECO:0000313" key="3">
    <source>
        <dbReference type="Proteomes" id="UP000267017"/>
    </source>
</evidence>
<dbReference type="SUPFAM" id="SSF53474">
    <property type="entry name" value="alpha/beta-Hydrolases"/>
    <property type="match status" value="1"/>
</dbReference>
<dbReference type="AlphaFoldDB" id="A0A3P3TWR0"/>
<evidence type="ECO:0000313" key="2">
    <source>
        <dbReference type="EMBL" id="RRJ62565.1"/>
    </source>
</evidence>
<feature type="domain" description="Dienelactone hydrolase" evidence="1">
    <location>
        <begin position="80"/>
        <end position="183"/>
    </location>
</feature>
<name>A0A3P3TWR0_9BACL</name>
<comment type="caution">
    <text evidence="2">The sequence shown here is derived from an EMBL/GenBank/DDBJ whole genome shotgun (WGS) entry which is preliminary data.</text>
</comment>
<dbReference type="GO" id="GO:0016787">
    <property type="term" value="F:hydrolase activity"/>
    <property type="evidence" value="ECO:0007669"/>
    <property type="project" value="UniProtKB-KW"/>
</dbReference>
<dbReference type="InterPro" id="IPR002925">
    <property type="entry name" value="Dienelactn_hydro"/>
</dbReference>
<protein>
    <submittedName>
        <fullName evidence="2">Alpha/beta hydrolase</fullName>
    </submittedName>
</protein>
<dbReference type="PANTHER" id="PTHR10655">
    <property type="entry name" value="LYSOPHOSPHOLIPASE-RELATED"/>
    <property type="match status" value="1"/>
</dbReference>
<dbReference type="EMBL" id="RRCN01000001">
    <property type="protein sequence ID" value="RRJ62565.1"/>
    <property type="molecule type" value="Genomic_DNA"/>
</dbReference>
<dbReference type="Pfam" id="PF01738">
    <property type="entry name" value="DLH"/>
    <property type="match status" value="1"/>
</dbReference>
<evidence type="ECO:0000259" key="1">
    <source>
        <dbReference type="Pfam" id="PF01738"/>
    </source>
</evidence>
<dbReference type="RefSeq" id="WP_128630452.1">
    <property type="nucleotide sequence ID" value="NZ_RRCN01000001.1"/>
</dbReference>
<keyword evidence="2" id="KW-0378">Hydrolase</keyword>
<dbReference type="InterPro" id="IPR050565">
    <property type="entry name" value="LYPA1-2/EST-like"/>
</dbReference>
<keyword evidence="3" id="KW-1185">Reference proteome</keyword>
<reference evidence="2 3" key="1">
    <citation type="submission" date="2018-11" db="EMBL/GenBank/DDBJ databases">
        <title>Genome sequencing of Paenibacillus sp. KCOM 3021 (= ChDC PVNT-B20).</title>
        <authorList>
            <person name="Kook J.-K."/>
            <person name="Park S.-N."/>
            <person name="Lim Y.K."/>
        </authorList>
    </citation>
    <scope>NUCLEOTIDE SEQUENCE [LARGE SCALE GENOMIC DNA]</scope>
    <source>
        <strain evidence="2 3">KCOM 3021</strain>
    </source>
</reference>
<dbReference type="Gene3D" id="3.40.50.1820">
    <property type="entry name" value="alpha/beta hydrolase"/>
    <property type="match status" value="1"/>
</dbReference>
<dbReference type="Proteomes" id="UP000267017">
    <property type="component" value="Unassembled WGS sequence"/>
</dbReference>
<accession>A0A3P3TWR0</accession>
<organism evidence="2 3">
    <name type="scientific">Paenibacillus oralis</name>
    <dbReference type="NCBI Taxonomy" id="2490856"/>
    <lineage>
        <taxon>Bacteria</taxon>
        <taxon>Bacillati</taxon>
        <taxon>Bacillota</taxon>
        <taxon>Bacilli</taxon>
        <taxon>Bacillales</taxon>
        <taxon>Paenibacillaceae</taxon>
        <taxon>Paenibacillus</taxon>
    </lineage>
</organism>
<dbReference type="PANTHER" id="PTHR10655:SF17">
    <property type="entry name" value="LYSOPHOSPHOLIPASE-LIKE PROTEIN 1"/>
    <property type="match status" value="1"/>
</dbReference>
<dbReference type="InterPro" id="IPR029058">
    <property type="entry name" value="AB_hydrolase_fold"/>
</dbReference>
<gene>
    <name evidence="2" type="ORF">EHV15_06075</name>
</gene>
<dbReference type="OrthoDB" id="9796570at2"/>
<proteinExistence type="predicted"/>